<feature type="transmembrane region" description="Helical" evidence="1">
    <location>
        <begin position="74"/>
        <end position="95"/>
    </location>
</feature>
<proteinExistence type="predicted"/>
<keyword evidence="3" id="KW-1185">Reference proteome</keyword>
<dbReference type="RefSeq" id="WP_106275611.1">
    <property type="nucleotide sequence ID" value="NZ_PVTG01000002.1"/>
</dbReference>
<gene>
    <name evidence="2" type="ORF">LY71_102139</name>
</gene>
<organism evidence="2 3">
    <name type="scientific">Geodermatophilus tzadiensis</name>
    <dbReference type="NCBI Taxonomy" id="1137988"/>
    <lineage>
        <taxon>Bacteria</taxon>
        <taxon>Bacillati</taxon>
        <taxon>Actinomycetota</taxon>
        <taxon>Actinomycetes</taxon>
        <taxon>Geodermatophilales</taxon>
        <taxon>Geodermatophilaceae</taxon>
        <taxon>Geodermatophilus</taxon>
    </lineage>
</organism>
<evidence type="ECO:0000256" key="1">
    <source>
        <dbReference type="SAM" id="Phobius"/>
    </source>
</evidence>
<evidence type="ECO:0000313" key="2">
    <source>
        <dbReference type="EMBL" id="PRY51076.1"/>
    </source>
</evidence>
<keyword evidence="1" id="KW-1133">Transmembrane helix</keyword>
<feature type="transmembrane region" description="Helical" evidence="1">
    <location>
        <begin position="101"/>
        <end position="123"/>
    </location>
</feature>
<evidence type="ECO:0008006" key="4">
    <source>
        <dbReference type="Google" id="ProtNLM"/>
    </source>
</evidence>
<comment type="caution">
    <text evidence="2">The sequence shown here is derived from an EMBL/GenBank/DDBJ whole genome shotgun (WGS) entry which is preliminary data.</text>
</comment>
<protein>
    <recommendedName>
        <fullName evidence="4">Transmembrane protein</fullName>
    </recommendedName>
</protein>
<sequence length="137" mass="14460">MRRSNLLLLSLPVVALVLFAVPARFEGPVLIPISPGHGLSLVDLAAVVPLVAAVVVLAVSLVRRRARLESTMRHRPWTAAAVLCAGGLGLGLLLASVFPLFWWWAVGAALVTVTLILAALAAARDIRGRRLGAHGPR</sequence>
<evidence type="ECO:0000313" key="3">
    <source>
        <dbReference type="Proteomes" id="UP000239210"/>
    </source>
</evidence>
<dbReference type="Proteomes" id="UP000239210">
    <property type="component" value="Unassembled WGS sequence"/>
</dbReference>
<reference evidence="2 3" key="1">
    <citation type="submission" date="2018-03" db="EMBL/GenBank/DDBJ databases">
        <title>Genomic Encyclopedia of Archaeal and Bacterial Type Strains, Phase II (KMG-II): from individual species to whole genera.</title>
        <authorList>
            <person name="Goeker M."/>
        </authorList>
    </citation>
    <scope>NUCLEOTIDE SEQUENCE [LARGE SCALE GENOMIC DNA]</scope>
    <source>
        <strain evidence="2 3">DSM 45416</strain>
    </source>
</reference>
<keyword evidence="1" id="KW-0472">Membrane</keyword>
<keyword evidence="1" id="KW-0812">Transmembrane</keyword>
<dbReference type="AlphaFoldDB" id="A0A2T0TZH5"/>
<feature type="transmembrane region" description="Helical" evidence="1">
    <location>
        <begin position="44"/>
        <end position="62"/>
    </location>
</feature>
<name>A0A2T0TZH5_9ACTN</name>
<dbReference type="EMBL" id="PVTG01000002">
    <property type="protein sequence ID" value="PRY51076.1"/>
    <property type="molecule type" value="Genomic_DNA"/>
</dbReference>
<accession>A0A2T0TZH5</accession>